<keyword evidence="2" id="KW-1185">Reference proteome</keyword>
<dbReference type="EMBL" id="JABSTQ010009858">
    <property type="protein sequence ID" value="KAG0425335.1"/>
    <property type="molecule type" value="Genomic_DNA"/>
</dbReference>
<accession>A0AC60PVQ5</accession>
<sequence>MDSLTAEVGELRADNASLRQQAERTTELLRKLQVNSAADLASPQLHLSRSDGKSRMPTAPATAHKEVTTDRRGGAAPPPPSKEATTDQRGGDDRSGSSRSAVGDTEDGDGFQFQRRRRPRPNVGTSSQSTLASVVRTPRQCALFATRLAADTTPSDLRSSLHDLLNGVDVTCTQLTSRHPSYASFHIAIEEQHFGRINTPEWDHWERKRRTQIPRGGRPRQIWVRSHPLAPLLGRQWPQVDLQRSTAWGAPQASSEEQRFGIGHPGPEGPKQQVGQGRSSPALRWMLTQQHPPCGLEAVPWAPLPRWTLMGEHPPCGLKAVQLALLPRKGDLTGDASRPKTSAFPSTPLTVPGPCARPGHKSP</sequence>
<gene>
    <name evidence="1" type="ORF">HPB47_027500</name>
</gene>
<evidence type="ECO:0000313" key="1">
    <source>
        <dbReference type="EMBL" id="KAG0425335.1"/>
    </source>
</evidence>
<dbReference type="Proteomes" id="UP000805193">
    <property type="component" value="Unassembled WGS sequence"/>
</dbReference>
<proteinExistence type="predicted"/>
<reference evidence="1 2" key="1">
    <citation type="journal article" date="2020" name="Cell">
        <title>Large-Scale Comparative Analyses of Tick Genomes Elucidate Their Genetic Diversity and Vector Capacities.</title>
        <authorList>
            <consortium name="Tick Genome and Microbiome Consortium (TIGMIC)"/>
            <person name="Jia N."/>
            <person name="Wang J."/>
            <person name="Shi W."/>
            <person name="Du L."/>
            <person name="Sun Y."/>
            <person name="Zhan W."/>
            <person name="Jiang J.F."/>
            <person name="Wang Q."/>
            <person name="Zhang B."/>
            <person name="Ji P."/>
            <person name="Bell-Sakyi L."/>
            <person name="Cui X.M."/>
            <person name="Yuan T.T."/>
            <person name="Jiang B.G."/>
            <person name="Yang W.F."/>
            <person name="Lam T.T."/>
            <person name="Chang Q.C."/>
            <person name="Ding S.J."/>
            <person name="Wang X.J."/>
            <person name="Zhu J.G."/>
            <person name="Ruan X.D."/>
            <person name="Zhao L."/>
            <person name="Wei J.T."/>
            <person name="Ye R.Z."/>
            <person name="Que T.C."/>
            <person name="Du C.H."/>
            <person name="Zhou Y.H."/>
            <person name="Cheng J.X."/>
            <person name="Dai P.F."/>
            <person name="Guo W.B."/>
            <person name="Han X.H."/>
            <person name="Huang E.J."/>
            <person name="Li L.F."/>
            <person name="Wei W."/>
            <person name="Gao Y.C."/>
            <person name="Liu J.Z."/>
            <person name="Shao H.Z."/>
            <person name="Wang X."/>
            <person name="Wang C.C."/>
            <person name="Yang T.C."/>
            <person name="Huo Q.B."/>
            <person name="Li W."/>
            <person name="Chen H.Y."/>
            <person name="Chen S.E."/>
            <person name="Zhou L.G."/>
            <person name="Ni X.B."/>
            <person name="Tian J.H."/>
            <person name="Sheng Y."/>
            <person name="Liu T."/>
            <person name="Pan Y.S."/>
            <person name="Xia L.Y."/>
            <person name="Li J."/>
            <person name="Zhao F."/>
            <person name="Cao W.C."/>
        </authorList>
    </citation>
    <scope>NUCLEOTIDE SEQUENCE [LARGE SCALE GENOMIC DNA]</scope>
    <source>
        <strain evidence="1">Iper-2018</strain>
    </source>
</reference>
<comment type="caution">
    <text evidence="1">The sequence shown here is derived from an EMBL/GenBank/DDBJ whole genome shotgun (WGS) entry which is preliminary data.</text>
</comment>
<organism evidence="1 2">
    <name type="scientific">Ixodes persulcatus</name>
    <name type="common">Taiga tick</name>
    <dbReference type="NCBI Taxonomy" id="34615"/>
    <lineage>
        <taxon>Eukaryota</taxon>
        <taxon>Metazoa</taxon>
        <taxon>Ecdysozoa</taxon>
        <taxon>Arthropoda</taxon>
        <taxon>Chelicerata</taxon>
        <taxon>Arachnida</taxon>
        <taxon>Acari</taxon>
        <taxon>Parasitiformes</taxon>
        <taxon>Ixodida</taxon>
        <taxon>Ixodoidea</taxon>
        <taxon>Ixodidae</taxon>
        <taxon>Ixodinae</taxon>
        <taxon>Ixodes</taxon>
    </lineage>
</organism>
<name>A0AC60PVQ5_IXOPE</name>
<evidence type="ECO:0000313" key="2">
    <source>
        <dbReference type="Proteomes" id="UP000805193"/>
    </source>
</evidence>
<protein>
    <submittedName>
        <fullName evidence="1">Uncharacterized protein</fullName>
    </submittedName>
</protein>